<dbReference type="HOGENOM" id="CLU_2170834_0_0_1"/>
<protein>
    <submittedName>
        <fullName evidence="2">Uncharacterized protein</fullName>
    </submittedName>
</protein>
<proteinExistence type="predicted"/>
<name>E9DCM1_COCPS</name>
<keyword evidence="3" id="KW-1185">Reference proteome</keyword>
<dbReference type="EMBL" id="GL636499">
    <property type="protein sequence ID" value="EFW15946.1"/>
    <property type="molecule type" value="Genomic_DNA"/>
</dbReference>
<organism evidence="3">
    <name type="scientific">Coccidioides posadasii (strain RMSCC 757 / Silveira)</name>
    <name type="common">Valley fever fungus</name>
    <dbReference type="NCBI Taxonomy" id="443226"/>
    <lineage>
        <taxon>Eukaryota</taxon>
        <taxon>Fungi</taxon>
        <taxon>Dikarya</taxon>
        <taxon>Ascomycota</taxon>
        <taxon>Pezizomycotina</taxon>
        <taxon>Eurotiomycetes</taxon>
        <taxon>Eurotiomycetidae</taxon>
        <taxon>Onygenales</taxon>
        <taxon>Onygenaceae</taxon>
        <taxon>Coccidioides</taxon>
    </lineage>
</organism>
<feature type="compositionally biased region" description="Basic residues" evidence="1">
    <location>
        <begin position="14"/>
        <end position="29"/>
    </location>
</feature>
<sequence length="110" mass="12267">MVWVFGVQKDRQSKASRRSRYAGRNRRRRDSGIYPIAATRSKPLKGGLPTRLAGSTDQAGTRTVTMGWRRGGVGRTSKQGGKMGPQARRNLGKKRSRAYTKKAEHRAVII</sequence>
<feature type="compositionally biased region" description="Polar residues" evidence="1">
    <location>
        <begin position="53"/>
        <end position="64"/>
    </location>
</feature>
<accession>E9DCM1</accession>
<evidence type="ECO:0000313" key="3">
    <source>
        <dbReference type="Proteomes" id="UP000002497"/>
    </source>
</evidence>
<gene>
    <name evidence="2" type="ORF">CPSG_07573</name>
</gene>
<dbReference type="AlphaFoldDB" id="E9DCM1"/>
<reference evidence="3" key="1">
    <citation type="journal article" date="2010" name="Genome Res.">
        <title>Population genomic sequencing of Coccidioides fungi reveals recent hybridization and transposon control.</title>
        <authorList>
            <person name="Neafsey D.E."/>
            <person name="Barker B.M."/>
            <person name="Sharpton T.J."/>
            <person name="Stajich J.E."/>
            <person name="Park D.J."/>
            <person name="Whiston E."/>
            <person name="Hung C.-Y."/>
            <person name="McMahan C."/>
            <person name="White J."/>
            <person name="Sykes S."/>
            <person name="Heiman D."/>
            <person name="Young S."/>
            <person name="Zeng Q."/>
            <person name="Abouelleil A."/>
            <person name="Aftuck L."/>
            <person name="Bessette D."/>
            <person name="Brown A."/>
            <person name="FitzGerald M."/>
            <person name="Lui A."/>
            <person name="Macdonald J.P."/>
            <person name="Priest M."/>
            <person name="Orbach M.J."/>
            <person name="Galgiani J.N."/>
            <person name="Kirkland T.N."/>
            <person name="Cole G.T."/>
            <person name="Birren B.W."/>
            <person name="Henn M.R."/>
            <person name="Taylor J.W."/>
            <person name="Rounsley S.D."/>
        </authorList>
    </citation>
    <scope>NUCLEOTIDE SEQUENCE [LARGE SCALE GENOMIC DNA]</scope>
    <source>
        <strain evidence="3">RMSCC 757 / Silveira</strain>
    </source>
</reference>
<feature type="region of interest" description="Disordered" evidence="1">
    <location>
        <begin position="1"/>
        <end position="110"/>
    </location>
</feature>
<dbReference type="Proteomes" id="UP000002497">
    <property type="component" value="Unassembled WGS sequence"/>
</dbReference>
<evidence type="ECO:0000256" key="1">
    <source>
        <dbReference type="SAM" id="MobiDB-lite"/>
    </source>
</evidence>
<feature type="compositionally biased region" description="Basic residues" evidence="1">
    <location>
        <begin position="90"/>
        <end position="100"/>
    </location>
</feature>
<feature type="compositionally biased region" description="Basic and acidic residues" evidence="1">
    <location>
        <begin position="101"/>
        <end position="110"/>
    </location>
</feature>
<dbReference type="VEuPathDB" id="FungiDB:CPSG_07573"/>
<evidence type="ECO:0000313" key="2">
    <source>
        <dbReference type="EMBL" id="EFW15946.1"/>
    </source>
</evidence>
<reference evidence="3" key="2">
    <citation type="submission" date="2010-03" db="EMBL/GenBank/DDBJ databases">
        <title>The genome sequence of Coccidioides posadasii strain Silveira.</title>
        <authorList>
            <consortium name="The Broad Institute Genome Sequencing Center for Infectious Disease"/>
            <person name="Neafsey D."/>
            <person name="Orbach M."/>
            <person name="Henn M.R."/>
            <person name="Cole G.T."/>
            <person name="Galgiani J."/>
            <person name="Gardner M.J."/>
            <person name="Kirkland T.N."/>
            <person name="Taylor J.W."/>
            <person name="Young S.K."/>
            <person name="Zeng Q."/>
            <person name="Koehrsen M."/>
            <person name="Alvarado L."/>
            <person name="Berlin A."/>
            <person name="Borenstein D."/>
            <person name="Chapman S.B."/>
            <person name="Chen Z."/>
            <person name="Engels R."/>
            <person name="Freedman E."/>
            <person name="Gellesch M."/>
            <person name="Goldberg J."/>
            <person name="Griggs A."/>
            <person name="Gujja S."/>
            <person name="Heilman E."/>
            <person name="Heiman D."/>
            <person name="Howarth C."/>
            <person name="Jen D."/>
            <person name="Larson L."/>
            <person name="Mehta T."/>
            <person name="Neiman D."/>
            <person name="Park D."/>
            <person name="Pearson M."/>
            <person name="Richards J."/>
            <person name="Roberts A."/>
            <person name="Saif S."/>
            <person name="Shea T."/>
            <person name="Shenoy N."/>
            <person name="Sisk P."/>
            <person name="Stolte C."/>
            <person name="Sykes S."/>
            <person name="Walk T."/>
            <person name="White J."/>
            <person name="Yandava C."/>
            <person name="Haas B."/>
            <person name="Nusbaum C."/>
            <person name="Birren B."/>
        </authorList>
    </citation>
    <scope>NUCLEOTIDE SEQUENCE [LARGE SCALE GENOMIC DNA]</scope>
    <source>
        <strain evidence="3">RMSCC 757 / Silveira</strain>
    </source>
</reference>